<dbReference type="OrthoDB" id="41532at2759"/>
<gene>
    <name evidence="4" type="ORF">SARC_01723</name>
</gene>
<evidence type="ECO:0000313" key="4">
    <source>
        <dbReference type="EMBL" id="KNC86107.1"/>
    </source>
</evidence>
<organism evidence="4 5">
    <name type="scientific">Sphaeroforma arctica JP610</name>
    <dbReference type="NCBI Taxonomy" id="667725"/>
    <lineage>
        <taxon>Eukaryota</taxon>
        <taxon>Ichthyosporea</taxon>
        <taxon>Ichthyophonida</taxon>
        <taxon>Sphaeroforma</taxon>
    </lineage>
</organism>
<sequence length="252" mass="27786">MIDVADMNLESSSESCVEGKISSGCFYLRPFRTRDKDIINCLFSNAHEQTIRTLTNKYAIDCISAMLNSKRAEAFPSSNAIDPISKSRTYTIVACRRSKNDHKVSPRSSIVTYDDEYNIKRSGDGIDVHIQDVDTSEDLIAGAVSYVCDVNHTHGRLETLCVAPECQRQGIARMLIQGVISLARRLLTEGTAGTGKVTARGILKLGTPHDNVVAQHLYEAFGFRQVGTDALGADDENAKSFHLKLYELELVP</sequence>
<dbReference type="InterPro" id="IPR050680">
    <property type="entry name" value="YpeA/RimI_acetyltransf"/>
</dbReference>
<name>A0A0L0GAT0_9EUKA</name>
<dbReference type="EMBL" id="KQ241667">
    <property type="protein sequence ID" value="KNC86107.1"/>
    <property type="molecule type" value="Genomic_DNA"/>
</dbReference>
<dbReference type="AlphaFoldDB" id="A0A0L0GAT0"/>
<dbReference type="InterPro" id="IPR000182">
    <property type="entry name" value="GNAT_dom"/>
</dbReference>
<dbReference type="GO" id="GO:0016747">
    <property type="term" value="F:acyltransferase activity, transferring groups other than amino-acyl groups"/>
    <property type="evidence" value="ECO:0007669"/>
    <property type="project" value="InterPro"/>
</dbReference>
<dbReference type="CDD" id="cd04301">
    <property type="entry name" value="NAT_SF"/>
    <property type="match status" value="1"/>
</dbReference>
<protein>
    <recommendedName>
        <fullName evidence="3">N-acetyltransferase domain-containing protein</fullName>
    </recommendedName>
</protein>
<dbReference type="PANTHER" id="PTHR43420">
    <property type="entry name" value="ACETYLTRANSFERASE"/>
    <property type="match status" value="1"/>
</dbReference>
<dbReference type="InterPro" id="IPR016181">
    <property type="entry name" value="Acyl_CoA_acyltransferase"/>
</dbReference>
<proteinExistence type="predicted"/>
<dbReference type="SUPFAM" id="SSF55729">
    <property type="entry name" value="Acyl-CoA N-acyltransferases (Nat)"/>
    <property type="match status" value="1"/>
</dbReference>
<keyword evidence="2" id="KW-0012">Acyltransferase</keyword>
<accession>A0A0L0GAT0</accession>
<feature type="domain" description="N-acetyltransferase" evidence="3">
    <location>
        <begin position="79"/>
        <end position="246"/>
    </location>
</feature>
<dbReference type="GeneID" id="25902227"/>
<evidence type="ECO:0000259" key="3">
    <source>
        <dbReference type="PROSITE" id="PS51186"/>
    </source>
</evidence>
<dbReference type="Pfam" id="PF13508">
    <property type="entry name" value="Acetyltransf_7"/>
    <property type="match status" value="1"/>
</dbReference>
<evidence type="ECO:0000256" key="2">
    <source>
        <dbReference type="ARBA" id="ARBA00023315"/>
    </source>
</evidence>
<evidence type="ECO:0000313" key="5">
    <source>
        <dbReference type="Proteomes" id="UP000054560"/>
    </source>
</evidence>
<dbReference type="RefSeq" id="XP_014160009.1">
    <property type="nucleotide sequence ID" value="XM_014304534.1"/>
</dbReference>
<dbReference type="Gene3D" id="3.40.630.30">
    <property type="match status" value="1"/>
</dbReference>
<keyword evidence="1" id="KW-0808">Transferase</keyword>
<reference evidence="4 5" key="1">
    <citation type="submission" date="2011-02" db="EMBL/GenBank/DDBJ databases">
        <title>The Genome Sequence of Sphaeroforma arctica JP610.</title>
        <authorList>
            <consortium name="The Broad Institute Genome Sequencing Platform"/>
            <person name="Russ C."/>
            <person name="Cuomo C."/>
            <person name="Young S.K."/>
            <person name="Zeng Q."/>
            <person name="Gargeya S."/>
            <person name="Alvarado L."/>
            <person name="Berlin A."/>
            <person name="Chapman S.B."/>
            <person name="Chen Z."/>
            <person name="Freedman E."/>
            <person name="Gellesch M."/>
            <person name="Goldberg J."/>
            <person name="Griggs A."/>
            <person name="Gujja S."/>
            <person name="Heilman E."/>
            <person name="Heiman D."/>
            <person name="Howarth C."/>
            <person name="Mehta T."/>
            <person name="Neiman D."/>
            <person name="Pearson M."/>
            <person name="Roberts A."/>
            <person name="Saif S."/>
            <person name="Shea T."/>
            <person name="Shenoy N."/>
            <person name="Sisk P."/>
            <person name="Stolte C."/>
            <person name="Sykes S."/>
            <person name="White J."/>
            <person name="Yandava C."/>
            <person name="Burger G."/>
            <person name="Gray M.W."/>
            <person name="Holland P.W.H."/>
            <person name="King N."/>
            <person name="Lang F.B.F."/>
            <person name="Roger A.J."/>
            <person name="Ruiz-Trillo I."/>
            <person name="Haas B."/>
            <person name="Nusbaum C."/>
            <person name="Birren B."/>
        </authorList>
    </citation>
    <scope>NUCLEOTIDE SEQUENCE [LARGE SCALE GENOMIC DNA]</scope>
    <source>
        <strain evidence="4 5">JP610</strain>
    </source>
</reference>
<dbReference type="Proteomes" id="UP000054560">
    <property type="component" value="Unassembled WGS sequence"/>
</dbReference>
<dbReference type="PROSITE" id="PS51186">
    <property type="entry name" value="GNAT"/>
    <property type="match status" value="1"/>
</dbReference>
<keyword evidence="5" id="KW-1185">Reference proteome</keyword>
<evidence type="ECO:0000256" key="1">
    <source>
        <dbReference type="ARBA" id="ARBA00022679"/>
    </source>
</evidence>